<name>A0AC34GWG3_9BILA</name>
<protein>
    <submittedName>
        <fullName evidence="2">Uncharacterized protein</fullName>
    </submittedName>
</protein>
<reference evidence="2" key="1">
    <citation type="submission" date="2022-11" db="UniProtKB">
        <authorList>
            <consortium name="WormBaseParasite"/>
        </authorList>
    </citation>
    <scope>IDENTIFICATION</scope>
</reference>
<proteinExistence type="predicted"/>
<accession>A0AC34GWG3</accession>
<evidence type="ECO:0000313" key="1">
    <source>
        <dbReference type="Proteomes" id="UP000887579"/>
    </source>
</evidence>
<evidence type="ECO:0000313" key="2">
    <source>
        <dbReference type="WBParaSite" id="ES5_v2.g9353.t1"/>
    </source>
</evidence>
<organism evidence="1 2">
    <name type="scientific">Panagrolaimus sp. ES5</name>
    <dbReference type="NCBI Taxonomy" id="591445"/>
    <lineage>
        <taxon>Eukaryota</taxon>
        <taxon>Metazoa</taxon>
        <taxon>Ecdysozoa</taxon>
        <taxon>Nematoda</taxon>
        <taxon>Chromadorea</taxon>
        <taxon>Rhabditida</taxon>
        <taxon>Tylenchina</taxon>
        <taxon>Panagrolaimomorpha</taxon>
        <taxon>Panagrolaimoidea</taxon>
        <taxon>Panagrolaimidae</taxon>
        <taxon>Panagrolaimus</taxon>
    </lineage>
</organism>
<dbReference type="Proteomes" id="UP000887579">
    <property type="component" value="Unplaced"/>
</dbReference>
<sequence length="1021" mass="118036">MVRIYCLTCISKIPPRNIETTPYENNADETTFIFGVSNDTPKMIQLFFENAKYYQLTEICIGFEKIGNMKRYVMNIFREDTKLYVIPMHRGAVTFTKFSNNVHELYVATSKLFSWKIDFDLLFKIRSIKNTIHKAFMTKEEKELYDNYSKRMKSAICLVDDDFVAWENISSQIERLYVIGGDGEINEVNLSDKNNLEWLQLCHTTLKNLKCTNLPSSLTDLNLSNNKLTHFDMENNLPLIEELHLNNNNLIQIVWETLSPKLQYIGFDNNQIESIGNISHLIFLEEISANFNQIKILSFGDFNQFEWLNEISLSNNLLSALPEGFENLKGLRILDLNKNEFNYFDTTNLEDILWKRLPRELKTLNLSGNNLHQLPCFLKDFNIENLIVVDCKISHICPYIYAKSIETDLPRHFDISKNPLIALPFIPQTIIEPPLTKRNFVVTKLNQNFKITSENAEFLSPFLLNFLQECDESNHQFPTFEGEKVPINCYCCAKCGNQTEEKPVEQIMIVDYLIEMCTASTKTKAPKKNSNKKRSKPNQKKIVPAHESDNYVVPSEAEVENTDVIKDSDTAAPPQLQQYSPGNWKTKVITKLCKSCIKSIQTKAKDVLKLYEDKYLLSQKSKKQFKSMKNFFAATIDAIEGMDKLKNSLQLSAENKSDIKNATRRFELSEFLHPNISKILDLRQALPWLYQDEAALSELLASFDSESKKLIEFSYETSEICFCQQQQLRNVIKYDSCFTLEITAPEEYNGTFDALLSNWSAQYSQELCGECNNYIYIKNNLKIGAEQNYLIVEINASEKMSGSIFHNNFTSYFIFGALWSLVGAIELQNCSEPRNYITWQRYENGKWKCIKNGRHWFKNDFPQNLKSFPILIFEKLSTIFIPPNNSMSTDMPFESNLDNSVMNYAEGGLDISPAAYQDRHLQPTFYPQHIPELYVFHTGPADLSSTQLYPEVEQHPSTSSQFYQYYSAPIYQNEQQQYFEQSQQPLVVNPNTMQQPSESANDQPSLPPIHTVIQGKTFQNL</sequence>
<dbReference type="WBParaSite" id="ES5_v2.g9353.t1">
    <property type="protein sequence ID" value="ES5_v2.g9353.t1"/>
    <property type="gene ID" value="ES5_v2.g9353"/>
</dbReference>